<evidence type="ECO:0000313" key="1">
    <source>
        <dbReference type="EMBL" id="CAJ50091.1"/>
    </source>
</evidence>
<proteinExistence type="predicted"/>
<reference evidence="1 2" key="1">
    <citation type="journal article" date="2006" name="J. Bacteriol.">
        <title>Comparison of the genome sequence of the poultry pathogen Bordetella avium with those of B. bronchiseptica, B. pertussis, and B. parapertussis reveals extensive diversity in surface structures associated with host interaction.</title>
        <authorList>
            <person name="Sebaihia M."/>
            <person name="Preston A."/>
            <person name="Maskell D.J."/>
            <person name="Kuzmiak H."/>
            <person name="Connell T.D."/>
            <person name="King N.D."/>
            <person name="Orndorff P.E."/>
            <person name="Miyamoto D.M."/>
            <person name="Thomson N.R."/>
            <person name="Harris D."/>
            <person name="Goble A."/>
            <person name="Lord A."/>
            <person name="Murphy L."/>
            <person name="Quail M.A."/>
            <person name="Rutter S."/>
            <person name="Squares R."/>
            <person name="Squares S."/>
            <person name="Woodward J."/>
            <person name="Parkhill J."/>
            <person name="Temple L.M."/>
        </authorList>
    </citation>
    <scope>NUCLEOTIDE SEQUENCE [LARGE SCALE GENOMIC DNA]</scope>
    <source>
        <strain evidence="1 2">197N</strain>
    </source>
</reference>
<name>Q2KXI5_BORA1</name>
<organism evidence="1 2">
    <name type="scientific">Bordetella avium (strain 197N)</name>
    <dbReference type="NCBI Taxonomy" id="360910"/>
    <lineage>
        <taxon>Bacteria</taxon>
        <taxon>Pseudomonadati</taxon>
        <taxon>Pseudomonadota</taxon>
        <taxon>Betaproteobacteria</taxon>
        <taxon>Burkholderiales</taxon>
        <taxon>Alcaligenaceae</taxon>
        <taxon>Bordetella</taxon>
    </lineage>
</organism>
<gene>
    <name evidence="1" type="ordered locus">BAV2481</name>
</gene>
<protein>
    <submittedName>
        <fullName evidence="1">Uncharacterized protein</fullName>
    </submittedName>
</protein>
<evidence type="ECO:0000313" key="2">
    <source>
        <dbReference type="Proteomes" id="UP000001977"/>
    </source>
</evidence>
<dbReference type="AlphaFoldDB" id="Q2KXI5"/>
<dbReference type="Proteomes" id="UP000001977">
    <property type="component" value="Chromosome"/>
</dbReference>
<keyword evidence="2" id="KW-1185">Reference proteome</keyword>
<dbReference type="KEGG" id="bav:BAV2481"/>
<accession>Q2KXI5</accession>
<dbReference type="HOGENOM" id="CLU_3363625_0_0_4"/>
<sequence>MSRTNDTKCVWLILVCSARSSNMLASSLSFVQFSS</sequence>
<dbReference type="EMBL" id="AM167904">
    <property type="protein sequence ID" value="CAJ50091.1"/>
    <property type="molecule type" value="Genomic_DNA"/>
</dbReference>
<dbReference type="STRING" id="360910.BAV2481"/>